<sequence>MDEAEVPSTESEQDIEEPRTLGKLKVVVDDVHVTYRVWTSRTPADGERKWWQRGSRAVPTKREVHAVRGISFEARQGETIGIIGRNGSGKSTLLRAIAGLIPPNKGTVYADGQPTLLGVSSALVQSLTGARNIELGLLALGMSQKEIASKFDDIVEFSGIGKSIHMPMSTYSSGMGARLKFAIATAITHDILLIDEALSTGDSEFVEKSAARIEELRDEAEAIFLVSHSASAIRAICDRAIWIDAGQIVMDGPTEEVLSKYLESVPRNLKKDRKQARRARKLRLDGQGADEDGSDWAQDASDGGGF</sequence>
<feature type="region of interest" description="Disordered" evidence="5">
    <location>
        <begin position="269"/>
        <end position="306"/>
    </location>
</feature>
<evidence type="ECO:0000256" key="5">
    <source>
        <dbReference type="SAM" id="MobiDB-lite"/>
    </source>
</evidence>
<evidence type="ECO:0000256" key="4">
    <source>
        <dbReference type="ARBA" id="ARBA00022840"/>
    </source>
</evidence>
<dbReference type="Pfam" id="PF00005">
    <property type="entry name" value="ABC_tran"/>
    <property type="match status" value="1"/>
</dbReference>
<dbReference type="SMART" id="SM00382">
    <property type="entry name" value="AAA"/>
    <property type="match status" value="1"/>
</dbReference>
<gene>
    <name evidence="7" type="ORF">UFOPK3610_01599</name>
</gene>
<keyword evidence="4" id="KW-0067">ATP-binding</keyword>
<evidence type="ECO:0000313" key="7">
    <source>
        <dbReference type="EMBL" id="CAB4924478.1"/>
    </source>
</evidence>
<reference evidence="7" key="1">
    <citation type="submission" date="2020-05" db="EMBL/GenBank/DDBJ databases">
        <authorList>
            <person name="Chiriac C."/>
            <person name="Salcher M."/>
            <person name="Ghai R."/>
            <person name="Kavagutti S V."/>
        </authorList>
    </citation>
    <scope>NUCLEOTIDE SEQUENCE</scope>
</reference>
<dbReference type="PANTHER" id="PTHR46743">
    <property type="entry name" value="TEICHOIC ACIDS EXPORT ATP-BINDING PROTEIN TAGH"/>
    <property type="match status" value="1"/>
</dbReference>
<proteinExistence type="inferred from homology"/>
<keyword evidence="3" id="KW-0547">Nucleotide-binding</keyword>
<protein>
    <submittedName>
        <fullName evidence="7">Unannotated protein</fullName>
    </submittedName>
</protein>
<organism evidence="7">
    <name type="scientific">freshwater metagenome</name>
    <dbReference type="NCBI Taxonomy" id="449393"/>
    <lineage>
        <taxon>unclassified sequences</taxon>
        <taxon>metagenomes</taxon>
        <taxon>ecological metagenomes</taxon>
    </lineage>
</organism>
<dbReference type="InterPro" id="IPR050683">
    <property type="entry name" value="Bact_Polysacc_Export_ATP-bd"/>
</dbReference>
<dbReference type="GO" id="GO:0140359">
    <property type="term" value="F:ABC-type transporter activity"/>
    <property type="evidence" value="ECO:0007669"/>
    <property type="project" value="InterPro"/>
</dbReference>
<evidence type="ECO:0000256" key="3">
    <source>
        <dbReference type="ARBA" id="ARBA00022741"/>
    </source>
</evidence>
<evidence type="ECO:0000259" key="6">
    <source>
        <dbReference type="PROSITE" id="PS50893"/>
    </source>
</evidence>
<dbReference type="InterPro" id="IPR015860">
    <property type="entry name" value="ABC_transpr_TagH-like"/>
</dbReference>
<dbReference type="Gene3D" id="3.40.50.300">
    <property type="entry name" value="P-loop containing nucleotide triphosphate hydrolases"/>
    <property type="match status" value="1"/>
</dbReference>
<name>A0A6J7I139_9ZZZZ</name>
<accession>A0A6J7I139</accession>
<dbReference type="SUPFAM" id="SSF52540">
    <property type="entry name" value="P-loop containing nucleoside triphosphate hydrolases"/>
    <property type="match status" value="1"/>
</dbReference>
<feature type="domain" description="ABC transporter" evidence="6">
    <location>
        <begin position="52"/>
        <end position="270"/>
    </location>
</feature>
<dbReference type="EMBL" id="CAFBMR010000087">
    <property type="protein sequence ID" value="CAB4924478.1"/>
    <property type="molecule type" value="Genomic_DNA"/>
</dbReference>
<dbReference type="CDD" id="cd03220">
    <property type="entry name" value="ABC_KpsT_Wzt"/>
    <property type="match status" value="1"/>
</dbReference>
<dbReference type="PANTHER" id="PTHR46743:SF2">
    <property type="entry name" value="TEICHOIC ACIDS EXPORT ATP-BINDING PROTEIN TAGH"/>
    <property type="match status" value="1"/>
</dbReference>
<keyword evidence="2" id="KW-0813">Transport</keyword>
<dbReference type="GO" id="GO:0016020">
    <property type="term" value="C:membrane"/>
    <property type="evidence" value="ECO:0007669"/>
    <property type="project" value="InterPro"/>
</dbReference>
<feature type="compositionally biased region" description="Basic residues" evidence="5">
    <location>
        <begin position="269"/>
        <end position="281"/>
    </location>
</feature>
<dbReference type="GO" id="GO:0016887">
    <property type="term" value="F:ATP hydrolysis activity"/>
    <property type="evidence" value="ECO:0007669"/>
    <property type="project" value="InterPro"/>
</dbReference>
<dbReference type="PROSITE" id="PS50893">
    <property type="entry name" value="ABC_TRANSPORTER_2"/>
    <property type="match status" value="1"/>
</dbReference>
<dbReference type="GO" id="GO:0005524">
    <property type="term" value="F:ATP binding"/>
    <property type="evidence" value="ECO:0007669"/>
    <property type="project" value="UniProtKB-KW"/>
</dbReference>
<evidence type="ECO:0000256" key="1">
    <source>
        <dbReference type="ARBA" id="ARBA00005417"/>
    </source>
</evidence>
<dbReference type="InterPro" id="IPR003593">
    <property type="entry name" value="AAA+_ATPase"/>
</dbReference>
<comment type="similarity">
    <text evidence="1">Belongs to the ABC transporter superfamily.</text>
</comment>
<evidence type="ECO:0000256" key="2">
    <source>
        <dbReference type="ARBA" id="ARBA00022448"/>
    </source>
</evidence>
<dbReference type="AlphaFoldDB" id="A0A6J7I139"/>
<dbReference type="InterPro" id="IPR027417">
    <property type="entry name" value="P-loop_NTPase"/>
</dbReference>
<dbReference type="InterPro" id="IPR003439">
    <property type="entry name" value="ABC_transporter-like_ATP-bd"/>
</dbReference>